<evidence type="ECO:0000313" key="6">
    <source>
        <dbReference type="EMBL" id="PRX46990.1"/>
    </source>
</evidence>
<evidence type="ECO:0000256" key="2">
    <source>
        <dbReference type="ARBA" id="ARBA00023125"/>
    </source>
</evidence>
<dbReference type="RefSeq" id="WP_106179540.1">
    <property type="nucleotide sequence ID" value="NZ_PVNH01000006.1"/>
</dbReference>
<dbReference type="GO" id="GO:0003677">
    <property type="term" value="F:DNA binding"/>
    <property type="evidence" value="ECO:0007669"/>
    <property type="project" value="UniProtKB-UniRule"/>
</dbReference>
<reference evidence="6 7" key="1">
    <citation type="submission" date="2018-03" db="EMBL/GenBank/DDBJ databases">
        <title>Genomic Encyclopedia of Type Strains, Phase III (KMG-III): the genomes of soil and plant-associated and newly described type strains.</title>
        <authorList>
            <person name="Whitman W."/>
        </authorList>
    </citation>
    <scope>NUCLEOTIDE SEQUENCE [LARGE SCALE GENOMIC DNA]</scope>
    <source>
        <strain evidence="6 7">CGMCC 4.7125</strain>
    </source>
</reference>
<organism evidence="6 7">
    <name type="scientific">Prauserella shujinwangii</name>
    <dbReference type="NCBI Taxonomy" id="1453103"/>
    <lineage>
        <taxon>Bacteria</taxon>
        <taxon>Bacillati</taxon>
        <taxon>Actinomycetota</taxon>
        <taxon>Actinomycetes</taxon>
        <taxon>Pseudonocardiales</taxon>
        <taxon>Pseudonocardiaceae</taxon>
        <taxon>Prauserella</taxon>
    </lineage>
</organism>
<dbReference type="Proteomes" id="UP000238362">
    <property type="component" value="Unassembled WGS sequence"/>
</dbReference>
<sequence>MGRTSDSRERIVRASARLFLSRSYGAVSVDELCAAADVRKGSFYYYFPAKTELAKAVIDLHTQGLLAQLSATPGASAAERLRNVADAVGAIQTRFESKYGRIVGCPFGNLAAELSTVDDSLRGHLAAAFARWEREFAVLCRRAQGDGALRDGVDPDRLAHSLLALAQGQILLAKVEGLSAADISAALREFIDAHLREGAA</sequence>
<gene>
    <name evidence="6" type="ORF">B0I33_10687</name>
</gene>
<dbReference type="Pfam" id="PF16925">
    <property type="entry name" value="TetR_C_13"/>
    <property type="match status" value="1"/>
</dbReference>
<evidence type="ECO:0000256" key="3">
    <source>
        <dbReference type="ARBA" id="ARBA00023163"/>
    </source>
</evidence>
<dbReference type="InterPro" id="IPR009057">
    <property type="entry name" value="Homeodomain-like_sf"/>
</dbReference>
<evidence type="ECO:0000256" key="1">
    <source>
        <dbReference type="ARBA" id="ARBA00023015"/>
    </source>
</evidence>
<comment type="caution">
    <text evidence="6">The sequence shown here is derived from an EMBL/GenBank/DDBJ whole genome shotgun (WGS) entry which is preliminary data.</text>
</comment>
<dbReference type="AlphaFoldDB" id="A0A2T0LTC9"/>
<dbReference type="SUPFAM" id="SSF46689">
    <property type="entry name" value="Homeodomain-like"/>
    <property type="match status" value="1"/>
</dbReference>
<accession>A0A2T0LTC9</accession>
<dbReference type="InterPro" id="IPR036271">
    <property type="entry name" value="Tet_transcr_reg_TetR-rel_C_sf"/>
</dbReference>
<keyword evidence="7" id="KW-1185">Reference proteome</keyword>
<protein>
    <submittedName>
        <fullName evidence="6">TetR family transcriptional regulator</fullName>
    </submittedName>
</protein>
<dbReference type="PRINTS" id="PR00455">
    <property type="entry name" value="HTHTETR"/>
</dbReference>
<dbReference type="SUPFAM" id="SSF48498">
    <property type="entry name" value="Tetracyclin repressor-like, C-terminal domain"/>
    <property type="match status" value="1"/>
</dbReference>
<name>A0A2T0LTC9_9PSEU</name>
<dbReference type="InterPro" id="IPR001647">
    <property type="entry name" value="HTH_TetR"/>
</dbReference>
<keyword evidence="1" id="KW-0805">Transcription regulation</keyword>
<proteinExistence type="predicted"/>
<evidence type="ECO:0000256" key="4">
    <source>
        <dbReference type="PROSITE-ProRule" id="PRU00335"/>
    </source>
</evidence>
<dbReference type="PANTHER" id="PTHR47506">
    <property type="entry name" value="TRANSCRIPTIONAL REGULATORY PROTEIN"/>
    <property type="match status" value="1"/>
</dbReference>
<dbReference type="Gene3D" id="1.10.357.10">
    <property type="entry name" value="Tetracycline Repressor, domain 2"/>
    <property type="match status" value="1"/>
</dbReference>
<dbReference type="EMBL" id="PVNH01000006">
    <property type="protein sequence ID" value="PRX46990.1"/>
    <property type="molecule type" value="Genomic_DNA"/>
</dbReference>
<evidence type="ECO:0000313" key="7">
    <source>
        <dbReference type="Proteomes" id="UP000238362"/>
    </source>
</evidence>
<feature type="DNA-binding region" description="H-T-H motif" evidence="4">
    <location>
        <begin position="28"/>
        <end position="47"/>
    </location>
</feature>
<feature type="domain" description="HTH tetR-type" evidence="5">
    <location>
        <begin position="5"/>
        <end position="65"/>
    </location>
</feature>
<keyword evidence="3" id="KW-0804">Transcription</keyword>
<evidence type="ECO:0000259" key="5">
    <source>
        <dbReference type="PROSITE" id="PS50977"/>
    </source>
</evidence>
<dbReference type="OrthoDB" id="3827407at2"/>
<keyword evidence="2 4" id="KW-0238">DNA-binding</keyword>
<dbReference type="PROSITE" id="PS50977">
    <property type="entry name" value="HTH_TETR_2"/>
    <property type="match status" value="1"/>
</dbReference>
<dbReference type="Pfam" id="PF00440">
    <property type="entry name" value="TetR_N"/>
    <property type="match status" value="1"/>
</dbReference>
<dbReference type="PANTHER" id="PTHR47506:SF1">
    <property type="entry name" value="HTH-TYPE TRANSCRIPTIONAL REGULATOR YJDC"/>
    <property type="match status" value="1"/>
</dbReference>
<dbReference type="InterPro" id="IPR011075">
    <property type="entry name" value="TetR_C"/>
</dbReference>